<evidence type="ECO:0000256" key="6">
    <source>
        <dbReference type="RuleBase" id="RU361161"/>
    </source>
</evidence>
<evidence type="ECO:0000313" key="8">
    <source>
        <dbReference type="EMBL" id="RCK68872.1"/>
    </source>
</evidence>
<evidence type="ECO:0000256" key="4">
    <source>
        <dbReference type="ARBA" id="ARBA00058905"/>
    </source>
</evidence>
<reference evidence="8 9" key="1">
    <citation type="submission" date="2018-07" db="EMBL/GenBank/DDBJ databases">
        <title>Desertimonas flava gen. nov. sp. nov.</title>
        <authorList>
            <person name="Liu S."/>
        </authorList>
    </citation>
    <scope>NUCLEOTIDE SEQUENCE [LARGE SCALE GENOMIC DNA]</scope>
    <source>
        <strain evidence="8 9">16Sb5-5</strain>
    </source>
</reference>
<keyword evidence="2 6" id="KW-0378">Hydrolase</keyword>
<evidence type="ECO:0000256" key="1">
    <source>
        <dbReference type="ARBA" id="ARBA00005336"/>
    </source>
</evidence>
<dbReference type="InterPro" id="IPR036881">
    <property type="entry name" value="Glyco_hydro_3_C_sf"/>
</dbReference>
<dbReference type="Gene3D" id="3.20.20.300">
    <property type="entry name" value="Glycoside hydrolase, family 3, N-terminal domain"/>
    <property type="match status" value="1"/>
</dbReference>
<dbReference type="Pfam" id="PF00933">
    <property type="entry name" value="Glyco_hydro_3"/>
    <property type="match status" value="1"/>
</dbReference>
<dbReference type="EMBL" id="QOUI01000008">
    <property type="protein sequence ID" value="RCK68872.1"/>
    <property type="molecule type" value="Genomic_DNA"/>
</dbReference>
<evidence type="ECO:0000256" key="5">
    <source>
        <dbReference type="ARBA" id="ARBA00074219"/>
    </source>
</evidence>
<name>A0A367YV27_9ACTN</name>
<comment type="caution">
    <text evidence="8">The sequence shown here is derived from an EMBL/GenBank/DDBJ whole genome shotgun (WGS) entry which is preliminary data.</text>
</comment>
<sequence length="805" mass="84629">MSPHLLVDTTKPGWWSDGVERIPVPTTTDADTHDTGAAIWRDPSRPAEERIDALVAAMTPAEKLAQLGSHWADHRSPDEVIAPMQDVMSAGRDTFEGAVRDGIGQLTRVFGTAPVTAREGMAKVQASQQHLLTRTRLGVPAVVHEECLTGFTAYQAAVYPTSMAWAATFHPELVREMAHAIGTDMAAVGVHQGLSPVLDVVTDYRWGRVEETLGEDPYVVATLATAYVQGLQEGGVLATLKHFAGHATSRGGRNHAPVSMGVRELRDLVLPPFEMAVKVGRSASVMNSYTELDHVPAAADRWLLTDLLRGEWGFTGTVVSDYWAVPFLKAKHGVAATVADAARLAVHAGIDVELPDLAGYAQLDLDDPEVAADVEIALRRVLRQKLELGLLDEGWTPAEPVDVDLDSPRNRDIARRLAEESVVLLADDHTVLPLSPATSRIAVVGPCVEDPAALMGAYSFPLHVLPRHPGLGLGIEVAPLPEALRSELPGTEVVVRPGCPLVEPDTGQIAEAVEAARDCDVVLAVVGDRAGMFGKGTSGEGSDAPGLDLPGDQVALVEALLGTGRPVVLVVVSGRPYALGAFVDRAAAIVQAFLPGSEGPGAIARVLTGSVNPSGHLPVQVPATGSALPHTYLAPPLGQDGDKISNLSIAAAFPFGHGLSYTSFEVSGPVLDATEVPTDGAVTATATVTNTGERAGATVVQLYAADPVAQVTRPVRQLVGYARVHLEPGAGAEVTFALHTDRFSFTGLERARVVEPGELELSVGRSLGDLTGSATLTLTGPLRRVGSRPVLTTDVSVRAIQEVAG</sequence>
<keyword evidence="3" id="KW-0119">Carbohydrate metabolism</keyword>
<dbReference type="SUPFAM" id="SSF52279">
    <property type="entry name" value="Beta-D-glucan exohydrolase, C-terminal domain"/>
    <property type="match status" value="1"/>
</dbReference>
<comment type="function">
    <text evidence="4">Catalyzes the hydrolysis of a non-reducing terminal alpha-L-arabinopyranosidic linkage in ginsenoside Rb2 (alpha-L-arabinopyranosyl-(1-&gt;6)-alpha-D-glucopyranosyl) to release alpha-D-glucopyranosyl (Rd). It is not able to hydrolyze alpha-L-arabinofuranosyl-(1-&gt;6)-alpha-D-glucopyranosyl (Rc).</text>
</comment>
<evidence type="ECO:0000256" key="3">
    <source>
        <dbReference type="ARBA" id="ARBA00023277"/>
    </source>
</evidence>
<organism evidence="8 9">
    <name type="scientific">Desertihabitans brevis</name>
    <dbReference type="NCBI Taxonomy" id="2268447"/>
    <lineage>
        <taxon>Bacteria</taxon>
        <taxon>Bacillati</taxon>
        <taxon>Actinomycetota</taxon>
        <taxon>Actinomycetes</taxon>
        <taxon>Propionibacteriales</taxon>
        <taxon>Propionibacteriaceae</taxon>
        <taxon>Desertihabitans</taxon>
    </lineage>
</organism>
<dbReference type="SUPFAM" id="SSF51445">
    <property type="entry name" value="(Trans)glycosidases"/>
    <property type="match status" value="1"/>
</dbReference>
<comment type="similarity">
    <text evidence="1 6">Belongs to the glycosyl hydrolase 3 family.</text>
</comment>
<dbReference type="InterPro" id="IPR017853">
    <property type="entry name" value="GH"/>
</dbReference>
<evidence type="ECO:0000259" key="7">
    <source>
        <dbReference type="SMART" id="SM01217"/>
    </source>
</evidence>
<evidence type="ECO:0000313" key="9">
    <source>
        <dbReference type="Proteomes" id="UP000252770"/>
    </source>
</evidence>
<dbReference type="PROSITE" id="PS00775">
    <property type="entry name" value="GLYCOSYL_HYDROL_F3"/>
    <property type="match status" value="1"/>
</dbReference>
<dbReference type="InterPro" id="IPR036962">
    <property type="entry name" value="Glyco_hydro_3_N_sf"/>
</dbReference>
<feature type="domain" description="Fibronectin type III-like" evidence="7">
    <location>
        <begin position="698"/>
        <end position="767"/>
    </location>
</feature>
<proteinExistence type="inferred from homology"/>
<dbReference type="Pfam" id="PF14310">
    <property type="entry name" value="Fn3-like"/>
    <property type="match status" value="1"/>
</dbReference>
<dbReference type="InterPro" id="IPR013783">
    <property type="entry name" value="Ig-like_fold"/>
</dbReference>
<dbReference type="PANTHER" id="PTHR42715:SF10">
    <property type="entry name" value="BETA-GLUCOSIDASE"/>
    <property type="match status" value="1"/>
</dbReference>
<keyword evidence="9" id="KW-1185">Reference proteome</keyword>
<dbReference type="InterPro" id="IPR026891">
    <property type="entry name" value="Fn3-like"/>
</dbReference>
<dbReference type="InterPro" id="IPR001764">
    <property type="entry name" value="Glyco_hydro_3_N"/>
</dbReference>
<accession>A0A367YV27</accession>
<dbReference type="InterPro" id="IPR019800">
    <property type="entry name" value="Glyco_hydro_3_AS"/>
</dbReference>
<dbReference type="Pfam" id="PF01915">
    <property type="entry name" value="Glyco_hydro_3_C"/>
    <property type="match status" value="1"/>
</dbReference>
<dbReference type="InterPro" id="IPR050288">
    <property type="entry name" value="Cellulose_deg_GH3"/>
</dbReference>
<protein>
    <recommendedName>
        <fullName evidence="5">Exo-alpha-(1-&gt;6)-L-arabinopyranosidase</fullName>
    </recommendedName>
</protein>
<dbReference type="GO" id="GO:0008422">
    <property type="term" value="F:beta-glucosidase activity"/>
    <property type="evidence" value="ECO:0007669"/>
    <property type="project" value="UniProtKB-ARBA"/>
</dbReference>
<dbReference type="SMART" id="SM01217">
    <property type="entry name" value="Fn3_like"/>
    <property type="match status" value="1"/>
</dbReference>
<dbReference type="GO" id="GO:0005975">
    <property type="term" value="P:carbohydrate metabolic process"/>
    <property type="evidence" value="ECO:0007669"/>
    <property type="project" value="InterPro"/>
</dbReference>
<dbReference type="Gene3D" id="2.60.40.10">
    <property type="entry name" value="Immunoglobulins"/>
    <property type="match status" value="1"/>
</dbReference>
<dbReference type="Gene3D" id="3.40.50.1700">
    <property type="entry name" value="Glycoside hydrolase family 3 C-terminal domain"/>
    <property type="match status" value="1"/>
</dbReference>
<dbReference type="AlphaFoldDB" id="A0A367YV27"/>
<gene>
    <name evidence="8" type="ORF">DT076_13160</name>
</gene>
<dbReference type="Proteomes" id="UP000252770">
    <property type="component" value="Unassembled WGS sequence"/>
</dbReference>
<dbReference type="PRINTS" id="PR00133">
    <property type="entry name" value="GLHYDRLASE3"/>
</dbReference>
<evidence type="ECO:0000256" key="2">
    <source>
        <dbReference type="ARBA" id="ARBA00022801"/>
    </source>
</evidence>
<dbReference type="InterPro" id="IPR002772">
    <property type="entry name" value="Glyco_hydro_3_C"/>
</dbReference>
<dbReference type="FunFam" id="2.60.40.10:FF:000495">
    <property type="entry name" value="Periplasmic beta-glucosidase"/>
    <property type="match status" value="1"/>
</dbReference>
<keyword evidence="6" id="KW-0326">Glycosidase</keyword>
<dbReference type="PANTHER" id="PTHR42715">
    <property type="entry name" value="BETA-GLUCOSIDASE"/>
    <property type="match status" value="1"/>
</dbReference>